<evidence type="ECO:0000256" key="1">
    <source>
        <dbReference type="SAM" id="Phobius"/>
    </source>
</evidence>
<dbReference type="RefSeq" id="WP_042493171.1">
    <property type="nucleotide sequence ID" value="NZ_BJEE01000011.1"/>
</dbReference>
<evidence type="ECO:0000313" key="3">
    <source>
        <dbReference type="Proteomes" id="UP000199268"/>
    </source>
</evidence>
<sequence>MSTGTKDFLLALQITFNNFIAPMIAVLMLLGLIYFFWDELALVLKVISRIISLGFLMVAWFIFVLTDGKKVANKRVKGIIDDGNSK</sequence>
<dbReference type="STRING" id="1505725.GA0061074_1204"/>
<keyword evidence="1" id="KW-1133">Transmembrane helix</keyword>
<name>A0A1C4C2F2_9LACO</name>
<keyword evidence="1" id="KW-0812">Transmembrane</keyword>
<keyword evidence="3" id="KW-1185">Reference proteome</keyword>
<dbReference type="EMBL" id="FMAO01000020">
    <property type="protein sequence ID" value="SCC13194.1"/>
    <property type="molecule type" value="Genomic_DNA"/>
</dbReference>
<dbReference type="Proteomes" id="UP000199268">
    <property type="component" value="Unassembled WGS sequence"/>
</dbReference>
<organism evidence="2 3">
    <name type="scientific">Weissella bombi</name>
    <dbReference type="NCBI Taxonomy" id="1505725"/>
    <lineage>
        <taxon>Bacteria</taxon>
        <taxon>Bacillati</taxon>
        <taxon>Bacillota</taxon>
        <taxon>Bacilli</taxon>
        <taxon>Lactobacillales</taxon>
        <taxon>Lactobacillaceae</taxon>
        <taxon>Weissella</taxon>
    </lineage>
</organism>
<dbReference type="OrthoDB" id="9869739at2"/>
<keyword evidence="1" id="KW-0472">Membrane</keyword>
<evidence type="ECO:0000313" key="2">
    <source>
        <dbReference type="EMBL" id="SCC13194.1"/>
    </source>
</evidence>
<reference evidence="3" key="1">
    <citation type="submission" date="2016-08" db="EMBL/GenBank/DDBJ databases">
        <authorList>
            <person name="Varghese N."/>
            <person name="Submissions Spin"/>
        </authorList>
    </citation>
    <scope>NUCLEOTIDE SEQUENCE [LARGE SCALE GENOMIC DNA]</scope>
    <source>
        <strain evidence="3">R-53094</strain>
    </source>
</reference>
<protein>
    <submittedName>
        <fullName evidence="2">Uncharacterized protein</fullName>
    </submittedName>
</protein>
<accession>A0A1C4C2F2</accession>
<feature type="transmembrane region" description="Helical" evidence="1">
    <location>
        <begin position="43"/>
        <end position="65"/>
    </location>
</feature>
<gene>
    <name evidence="2" type="ORF">GA0061074_1204</name>
</gene>
<feature type="transmembrane region" description="Helical" evidence="1">
    <location>
        <begin position="16"/>
        <end position="37"/>
    </location>
</feature>
<dbReference type="AlphaFoldDB" id="A0A1C4C2F2"/>
<proteinExistence type="predicted"/>